<keyword evidence="1" id="KW-0732">Signal</keyword>
<evidence type="ECO:0000259" key="2">
    <source>
        <dbReference type="PROSITE" id="PS51352"/>
    </source>
</evidence>
<keyword evidence="4" id="KW-1185">Reference proteome</keyword>
<dbReference type="GO" id="GO:0016209">
    <property type="term" value="F:antioxidant activity"/>
    <property type="evidence" value="ECO:0007669"/>
    <property type="project" value="InterPro"/>
</dbReference>
<dbReference type="InterPro" id="IPR000866">
    <property type="entry name" value="AhpC/TSA"/>
</dbReference>
<feature type="chain" id="PRO_5039364392" evidence="1">
    <location>
        <begin position="23"/>
        <end position="375"/>
    </location>
</feature>
<evidence type="ECO:0000256" key="1">
    <source>
        <dbReference type="SAM" id="SignalP"/>
    </source>
</evidence>
<evidence type="ECO:0000313" key="4">
    <source>
        <dbReference type="Proteomes" id="UP000183975"/>
    </source>
</evidence>
<accession>A0A1M6V8S9</accession>
<dbReference type="CDD" id="cd02966">
    <property type="entry name" value="TlpA_like_family"/>
    <property type="match status" value="1"/>
</dbReference>
<dbReference type="PROSITE" id="PS51352">
    <property type="entry name" value="THIOREDOXIN_2"/>
    <property type="match status" value="1"/>
</dbReference>
<dbReference type="PANTHER" id="PTHR42852:SF17">
    <property type="entry name" value="THIOREDOXIN-LIKE PROTEIN HI_1115"/>
    <property type="match status" value="1"/>
</dbReference>
<gene>
    <name evidence="3" type="ORF">SAMN02745138_02332</name>
</gene>
<dbReference type="PANTHER" id="PTHR42852">
    <property type="entry name" value="THIOL:DISULFIDE INTERCHANGE PROTEIN DSBE"/>
    <property type="match status" value="1"/>
</dbReference>
<dbReference type="Gene3D" id="3.40.30.10">
    <property type="entry name" value="Glutaredoxin"/>
    <property type="match status" value="1"/>
</dbReference>
<dbReference type="OrthoDB" id="9809733at2"/>
<evidence type="ECO:0000313" key="3">
    <source>
        <dbReference type="EMBL" id="SHK77726.1"/>
    </source>
</evidence>
<dbReference type="InterPro" id="IPR050553">
    <property type="entry name" value="Thioredoxin_ResA/DsbE_sf"/>
</dbReference>
<dbReference type="GO" id="GO:0016491">
    <property type="term" value="F:oxidoreductase activity"/>
    <property type="evidence" value="ECO:0007669"/>
    <property type="project" value="InterPro"/>
</dbReference>
<keyword evidence="3" id="KW-0413">Isomerase</keyword>
<feature type="domain" description="Thioredoxin" evidence="2">
    <location>
        <begin position="225"/>
        <end position="372"/>
    </location>
</feature>
<protein>
    <submittedName>
        <fullName evidence="3">Thiol-disulfide isomerase or thioredoxin</fullName>
    </submittedName>
</protein>
<feature type="signal peptide" evidence="1">
    <location>
        <begin position="1"/>
        <end position="22"/>
    </location>
</feature>
<sequence>MKKLLCVFLTLSLCTAAFSGCASDEVQSTSEHTVSTLDDGAQVNDAFNTEVMTTLDGTTFLLSDHDNWFAQSEMGFGITNTEPVLAGLNSGDVGGSVISPYAVTLFFIPQDVSNQMMEAENLSEDEQEALAAELSNEIFFFTGVCRLPKNDEKAQEVYAEFTSIYGNVEKIATAFDSDYYLGYNDDYSSLVLTEEEKNNLSAIIEDRENFKNKIFIFPASEVPESNFAGSFNNFETTLLTGETVTQDIFADYDMTVVNVWATWCNPCISEMPELAELDGALPENVNLISLCIDGSDDTAFTQEILDYCGVKYPVLMPSDSLQTNVIQYISSVPTTFFIDKEGNVIGNPVVGVPGKSGEIKAAYLEEINARLELIR</sequence>
<dbReference type="RefSeq" id="WP_072851994.1">
    <property type="nucleotide sequence ID" value="NZ_FRAH01000044.1"/>
</dbReference>
<dbReference type="PROSITE" id="PS51257">
    <property type="entry name" value="PROKAR_LIPOPROTEIN"/>
    <property type="match status" value="1"/>
</dbReference>
<dbReference type="InterPro" id="IPR036249">
    <property type="entry name" value="Thioredoxin-like_sf"/>
</dbReference>
<dbReference type="Pfam" id="PF00578">
    <property type="entry name" value="AhpC-TSA"/>
    <property type="match status" value="1"/>
</dbReference>
<name>A0A1M6V8S9_9FIRM</name>
<dbReference type="InterPro" id="IPR013766">
    <property type="entry name" value="Thioredoxin_domain"/>
</dbReference>
<dbReference type="Proteomes" id="UP000183975">
    <property type="component" value="Unassembled WGS sequence"/>
</dbReference>
<proteinExistence type="predicted"/>
<organism evidence="3 4">
    <name type="scientific">Anaerotignum lactatifermentans DSM 14214</name>
    <dbReference type="NCBI Taxonomy" id="1121323"/>
    <lineage>
        <taxon>Bacteria</taxon>
        <taxon>Bacillati</taxon>
        <taxon>Bacillota</taxon>
        <taxon>Clostridia</taxon>
        <taxon>Lachnospirales</taxon>
        <taxon>Anaerotignaceae</taxon>
        <taxon>Anaerotignum</taxon>
    </lineage>
</organism>
<dbReference type="GO" id="GO:0016853">
    <property type="term" value="F:isomerase activity"/>
    <property type="evidence" value="ECO:0007669"/>
    <property type="project" value="UniProtKB-KW"/>
</dbReference>
<dbReference type="EMBL" id="FRAH01000044">
    <property type="protein sequence ID" value="SHK77726.1"/>
    <property type="molecule type" value="Genomic_DNA"/>
</dbReference>
<dbReference type="SUPFAM" id="SSF52833">
    <property type="entry name" value="Thioredoxin-like"/>
    <property type="match status" value="1"/>
</dbReference>
<reference evidence="3 4" key="1">
    <citation type="submission" date="2016-11" db="EMBL/GenBank/DDBJ databases">
        <authorList>
            <person name="Jaros S."/>
            <person name="Januszkiewicz K."/>
            <person name="Wedrychowicz H."/>
        </authorList>
    </citation>
    <scope>NUCLEOTIDE SEQUENCE [LARGE SCALE GENOMIC DNA]</scope>
    <source>
        <strain evidence="3 4">DSM 14214</strain>
    </source>
</reference>
<dbReference type="AlphaFoldDB" id="A0A1M6V8S9"/>